<dbReference type="PANTHER" id="PTHR16515">
    <property type="entry name" value="PR DOMAIN ZINC FINGER PROTEIN"/>
    <property type="match status" value="1"/>
</dbReference>
<dbReference type="GO" id="GO:0005634">
    <property type="term" value="C:nucleus"/>
    <property type="evidence" value="ECO:0007669"/>
    <property type="project" value="UniProtKB-SubCell"/>
</dbReference>
<gene>
    <name evidence="14" type="primary">Prdm9_128</name>
    <name evidence="14" type="ORF">AVEN_274872_1</name>
</gene>
<accession>A0A4Y2RA41</accession>
<dbReference type="PANTHER" id="PTHR16515:SF55">
    <property type="entry name" value="C2H2-TYPE DOMAIN-CONTAINING PROTEIN"/>
    <property type="match status" value="1"/>
</dbReference>
<dbReference type="InterPro" id="IPR036236">
    <property type="entry name" value="Znf_C2H2_sf"/>
</dbReference>
<feature type="domain" description="C2H2-type" evidence="13">
    <location>
        <begin position="387"/>
        <end position="414"/>
    </location>
</feature>
<comment type="caution">
    <text evidence="14">The sequence shown here is derived from an EMBL/GenBank/DDBJ whole genome shotgun (WGS) entry which is preliminary data.</text>
</comment>
<feature type="domain" description="C2H2-type" evidence="13">
    <location>
        <begin position="818"/>
        <end position="845"/>
    </location>
</feature>
<keyword evidence="3" id="KW-0479">Metal-binding</keyword>
<keyword evidence="8" id="KW-0238">DNA-binding</keyword>
<evidence type="ECO:0000256" key="5">
    <source>
        <dbReference type="ARBA" id="ARBA00022771"/>
    </source>
</evidence>
<evidence type="ECO:0000256" key="2">
    <source>
        <dbReference type="ARBA" id="ARBA00006991"/>
    </source>
</evidence>
<evidence type="ECO:0000256" key="11">
    <source>
        <dbReference type="PROSITE-ProRule" id="PRU00042"/>
    </source>
</evidence>
<dbReference type="FunFam" id="3.30.160.60:FF:002343">
    <property type="entry name" value="Zinc finger protein 33A"/>
    <property type="match status" value="3"/>
</dbReference>
<feature type="domain" description="C2H2-type" evidence="13">
    <location>
        <begin position="790"/>
        <end position="817"/>
    </location>
</feature>
<evidence type="ECO:0000256" key="10">
    <source>
        <dbReference type="ARBA" id="ARBA00023242"/>
    </source>
</evidence>
<feature type="compositionally biased region" description="Polar residues" evidence="12">
    <location>
        <begin position="558"/>
        <end position="572"/>
    </location>
</feature>
<feature type="domain" description="C2H2-type" evidence="13">
    <location>
        <begin position="331"/>
        <end position="358"/>
    </location>
</feature>
<dbReference type="FunFam" id="3.30.160.60:FF:000508">
    <property type="entry name" value="Myeloid zinc finger 1"/>
    <property type="match status" value="1"/>
</dbReference>
<evidence type="ECO:0000256" key="3">
    <source>
        <dbReference type="ARBA" id="ARBA00022723"/>
    </source>
</evidence>
<feature type="domain" description="C2H2-type" evidence="13">
    <location>
        <begin position="762"/>
        <end position="789"/>
    </location>
</feature>
<dbReference type="FunFam" id="3.30.160.60:FF:000145">
    <property type="entry name" value="Zinc finger protein 574"/>
    <property type="match status" value="1"/>
</dbReference>
<dbReference type="FunFam" id="3.30.160.60:FF:000446">
    <property type="entry name" value="Zinc finger protein"/>
    <property type="match status" value="1"/>
</dbReference>
<dbReference type="Gene3D" id="3.30.160.60">
    <property type="entry name" value="Classic Zinc Finger"/>
    <property type="match status" value="11"/>
</dbReference>
<dbReference type="FunFam" id="3.30.160.60:FF:001840">
    <property type="entry name" value="Paternally-expressed gene 3 protein"/>
    <property type="match status" value="1"/>
</dbReference>
<dbReference type="SMART" id="SM00355">
    <property type="entry name" value="ZnF_C2H2"/>
    <property type="match status" value="11"/>
</dbReference>
<evidence type="ECO:0000256" key="12">
    <source>
        <dbReference type="SAM" id="MobiDB-lite"/>
    </source>
</evidence>
<keyword evidence="6" id="KW-0862">Zinc</keyword>
<dbReference type="PROSITE" id="PS50157">
    <property type="entry name" value="ZINC_FINGER_C2H2_2"/>
    <property type="match status" value="10"/>
</dbReference>
<dbReference type="FunFam" id="3.30.160.60:FF:000130">
    <property type="entry name" value="Spalt-like transcription factor 4"/>
    <property type="match status" value="1"/>
</dbReference>
<protein>
    <submittedName>
        <fullName evidence="14">Histone-lysine N-methyltransferase PRDM9</fullName>
    </submittedName>
</protein>
<dbReference type="Pfam" id="PF00096">
    <property type="entry name" value="zf-C2H2"/>
    <property type="match status" value="9"/>
</dbReference>
<dbReference type="Proteomes" id="UP000499080">
    <property type="component" value="Unassembled WGS sequence"/>
</dbReference>
<keyword evidence="14" id="KW-0489">Methyltransferase</keyword>
<keyword evidence="4" id="KW-0677">Repeat</keyword>
<keyword evidence="14" id="KW-0808">Transferase</keyword>
<feature type="domain" description="C2H2-type" evidence="13">
    <location>
        <begin position="734"/>
        <end position="761"/>
    </location>
</feature>
<dbReference type="AlphaFoldDB" id="A0A4Y2RA41"/>
<keyword evidence="9" id="KW-0804">Transcription</keyword>
<dbReference type="GO" id="GO:0008168">
    <property type="term" value="F:methyltransferase activity"/>
    <property type="evidence" value="ECO:0007669"/>
    <property type="project" value="UniProtKB-KW"/>
</dbReference>
<feature type="domain" description="C2H2-type" evidence="13">
    <location>
        <begin position="846"/>
        <end position="873"/>
    </location>
</feature>
<dbReference type="GO" id="GO:0006355">
    <property type="term" value="P:regulation of DNA-templated transcription"/>
    <property type="evidence" value="ECO:0007669"/>
    <property type="project" value="UniProtKB-ARBA"/>
</dbReference>
<sequence length="926" mass="104073">MDGKRCPFCGIFSPSNEECYCFLNEEDYDECFVPHLDGSIDITHKIINADYIPVDFSTEDFENASLDSQQSHGQDFQKISLLGIENEGFFSLTNILTENASLGSSINESPIMSESRNPVEFIKQSGLSESTHGNEQRHFNSVIASEATNLFGIFDFASEGMKRGVDNNHNVNTLVVPDETSQGVFCRADENQSIPSEDLSSMKDPGRSNLRPMPQRKRKNTSFGANTNTCKMKGKSSAFISRRKDSYLDSISASPTCIERDGNDAEVQKGKYCSKIKSISAKVNQVDVSSSSEIATNGLPLGSAADAEAVSAAGPSGIHTQSHRTDKEKHFICDVCGKDFSNKHNLHAHHREHTGEKLFVCPTCDKGFTHQTNLKTHLRTHTGEKPFVCHICTKGFAQKISLACHLRTHTGEKPFKCKLCGMSFATQVHYGEKHPCFFDKNHDNVNKIPQLEESEEMDMKHDETGGKHTGNSNNNYSNIYPAAQQNYNEESKEMNSLPTENDKQIPSTPASKRKRKYSFMFSGNSTNAQHEHSLDTSFSVSNLRVRAREVKLNESASFDSLSETFEPSTNSESEVRGIYKRKPSPKRDDHQRNKCCSNVSTLRLAASSEKWDCLPDERNWCSLNNGKQFFSDSVEGTSQKTLSNSKDTSDVLTSFINDTFSLGNKELDKNLFDVSIDLTDCPISPEAALNVPSRNGDEDVIVKQYLEFMKDGDAVEGPSTIRPDSIRPGEKKQHACYMCPKKFKQNSDLVRHLQTHTGEKPFVCDICGKEFTQKGNFERHYRTHTCEKPFVCYICGKEFPNKRNLVTHYRTHTGEKTFVCDICRKGFTHKGNLDRHYRTHTGEKPYVCDICGKGFVQKVDLDIHYRTHTGEKPYACNICGKGFSDRKNLTRHVPTHEGGKRFKCGVCGEAFSSNANRNRHYKQKHQ</sequence>
<comment type="subcellular location">
    <subcellularLocation>
        <location evidence="1">Nucleus</location>
    </subcellularLocation>
</comment>
<dbReference type="GO" id="GO:0032259">
    <property type="term" value="P:methylation"/>
    <property type="evidence" value="ECO:0007669"/>
    <property type="project" value="UniProtKB-KW"/>
</dbReference>
<evidence type="ECO:0000256" key="1">
    <source>
        <dbReference type="ARBA" id="ARBA00004123"/>
    </source>
</evidence>
<keyword evidence="7" id="KW-0805">Transcription regulation</keyword>
<dbReference type="SUPFAM" id="SSF57667">
    <property type="entry name" value="beta-beta-alpha zinc fingers"/>
    <property type="match status" value="6"/>
</dbReference>
<feature type="region of interest" description="Disordered" evidence="12">
    <location>
        <begin position="454"/>
        <end position="514"/>
    </location>
</feature>
<feature type="region of interest" description="Disordered" evidence="12">
    <location>
        <begin position="558"/>
        <end position="593"/>
    </location>
</feature>
<dbReference type="EMBL" id="BGPR01016182">
    <property type="protein sequence ID" value="GBN72129.1"/>
    <property type="molecule type" value="Genomic_DNA"/>
</dbReference>
<evidence type="ECO:0000256" key="9">
    <source>
        <dbReference type="ARBA" id="ARBA00023163"/>
    </source>
</evidence>
<organism evidence="14 15">
    <name type="scientific">Araneus ventricosus</name>
    <name type="common">Orbweaver spider</name>
    <name type="synonym">Epeira ventricosa</name>
    <dbReference type="NCBI Taxonomy" id="182803"/>
    <lineage>
        <taxon>Eukaryota</taxon>
        <taxon>Metazoa</taxon>
        <taxon>Ecdysozoa</taxon>
        <taxon>Arthropoda</taxon>
        <taxon>Chelicerata</taxon>
        <taxon>Arachnida</taxon>
        <taxon>Araneae</taxon>
        <taxon>Araneomorphae</taxon>
        <taxon>Entelegynae</taxon>
        <taxon>Araneoidea</taxon>
        <taxon>Araneidae</taxon>
        <taxon>Araneus</taxon>
    </lineage>
</organism>
<evidence type="ECO:0000256" key="7">
    <source>
        <dbReference type="ARBA" id="ARBA00023015"/>
    </source>
</evidence>
<dbReference type="InterPro" id="IPR050331">
    <property type="entry name" value="Zinc_finger"/>
</dbReference>
<keyword evidence="15" id="KW-1185">Reference proteome</keyword>
<feature type="domain" description="C2H2-type" evidence="13">
    <location>
        <begin position="874"/>
        <end position="901"/>
    </location>
</feature>
<name>A0A4Y2RA41_ARAVE</name>
<feature type="compositionally biased region" description="Basic and acidic residues" evidence="12">
    <location>
        <begin position="457"/>
        <end position="466"/>
    </location>
</feature>
<evidence type="ECO:0000256" key="4">
    <source>
        <dbReference type="ARBA" id="ARBA00022737"/>
    </source>
</evidence>
<feature type="domain" description="C2H2-type" evidence="13">
    <location>
        <begin position="359"/>
        <end position="386"/>
    </location>
</feature>
<dbReference type="PROSITE" id="PS00028">
    <property type="entry name" value="ZINC_FINGER_C2H2_1"/>
    <property type="match status" value="10"/>
</dbReference>
<dbReference type="GO" id="GO:0008270">
    <property type="term" value="F:zinc ion binding"/>
    <property type="evidence" value="ECO:0007669"/>
    <property type="project" value="UniProtKB-KW"/>
</dbReference>
<dbReference type="GO" id="GO:0003677">
    <property type="term" value="F:DNA binding"/>
    <property type="evidence" value="ECO:0007669"/>
    <property type="project" value="UniProtKB-KW"/>
</dbReference>
<reference evidence="14 15" key="1">
    <citation type="journal article" date="2019" name="Sci. Rep.">
        <title>Orb-weaving spider Araneus ventricosus genome elucidates the spidroin gene catalogue.</title>
        <authorList>
            <person name="Kono N."/>
            <person name="Nakamura H."/>
            <person name="Ohtoshi R."/>
            <person name="Moran D.A.P."/>
            <person name="Shinohara A."/>
            <person name="Yoshida Y."/>
            <person name="Fujiwara M."/>
            <person name="Mori M."/>
            <person name="Tomita M."/>
            <person name="Arakawa K."/>
        </authorList>
    </citation>
    <scope>NUCLEOTIDE SEQUENCE [LARGE SCALE GENOMIC DNA]</scope>
</reference>
<evidence type="ECO:0000256" key="8">
    <source>
        <dbReference type="ARBA" id="ARBA00023125"/>
    </source>
</evidence>
<proteinExistence type="inferred from homology"/>
<keyword evidence="10" id="KW-0539">Nucleus</keyword>
<evidence type="ECO:0000259" key="13">
    <source>
        <dbReference type="PROSITE" id="PS50157"/>
    </source>
</evidence>
<evidence type="ECO:0000313" key="15">
    <source>
        <dbReference type="Proteomes" id="UP000499080"/>
    </source>
</evidence>
<comment type="similarity">
    <text evidence="2">Belongs to the krueppel C2H2-type zinc-finger protein family.</text>
</comment>
<feature type="region of interest" description="Disordered" evidence="12">
    <location>
        <begin position="190"/>
        <end position="228"/>
    </location>
</feature>
<keyword evidence="5 11" id="KW-0863">Zinc-finger</keyword>
<dbReference type="FunFam" id="3.30.160.60:FF:000202">
    <property type="entry name" value="Zinc finger protein 574"/>
    <property type="match status" value="1"/>
</dbReference>
<dbReference type="GO" id="GO:0042802">
    <property type="term" value="F:identical protein binding"/>
    <property type="evidence" value="ECO:0007669"/>
    <property type="project" value="UniProtKB-ARBA"/>
</dbReference>
<evidence type="ECO:0000313" key="14">
    <source>
        <dbReference type="EMBL" id="GBN72129.1"/>
    </source>
</evidence>
<feature type="domain" description="C2H2-type" evidence="13">
    <location>
        <begin position="902"/>
        <end position="926"/>
    </location>
</feature>
<evidence type="ECO:0000256" key="6">
    <source>
        <dbReference type="ARBA" id="ARBA00022833"/>
    </source>
</evidence>
<dbReference type="InterPro" id="IPR013087">
    <property type="entry name" value="Znf_C2H2_type"/>
</dbReference>
<feature type="compositionally biased region" description="Polar residues" evidence="12">
    <location>
        <begin position="469"/>
        <end position="510"/>
    </location>
</feature>
<dbReference type="GO" id="GO:0032502">
    <property type="term" value="P:developmental process"/>
    <property type="evidence" value="ECO:0007669"/>
    <property type="project" value="UniProtKB-ARBA"/>
</dbReference>